<sequence>ANEFVQSGTVQVSGNFQSSHHGSPFLLKTSDDLLYMICSGVPFV</sequence>
<protein>
    <submittedName>
        <fullName evidence="1">Uncharacterized protein</fullName>
    </submittedName>
</protein>
<organism evidence="1 2">
    <name type="scientific">Trifolium medium</name>
    <dbReference type="NCBI Taxonomy" id="97028"/>
    <lineage>
        <taxon>Eukaryota</taxon>
        <taxon>Viridiplantae</taxon>
        <taxon>Streptophyta</taxon>
        <taxon>Embryophyta</taxon>
        <taxon>Tracheophyta</taxon>
        <taxon>Spermatophyta</taxon>
        <taxon>Magnoliopsida</taxon>
        <taxon>eudicotyledons</taxon>
        <taxon>Gunneridae</taxon>
        <taxon>Pentapetalae</taxon>
        <taxon>rosids</taxon>
        <taxon>fabids</taxon>
        <taxon>Fabales</taxon>
        <taxon>Fabaceae</taxon>
        <taxon>Papilionoideae</taxon>
        <taxon>50 kb inversion clade</taxon>
        <taxon>NPAAA clade</taxon>
        <taxon>Hologalegina</taxon>
        <taxon>IRL clade</taxon>
        <taxon>Trifolieae</taxon>
        <taxon>Trifolium</taxon>
    </lineage>
</organism>
<feature type="non-terminal residue" evidence="1">
    <location>
        <position position="1"/>
    </location>
</feature>
<evidence type="ECO:0000313" key="1">
    <source>
        <dbReference type="EMBL" id="MCI90266.1"/>
    </source>
</evidence>
<dbReference type="AlphaFoldDB" id="A0A392VPI7"/>
<reference evidence="1 2" key="1">
    <citation type="journal article" date="2018" name="Front. Plant Sci.">
        <title>Red Clover (Trifolium pratense) and Zigzag Clover (T. medium) - A Picture of Genomic Similarities and Differences.</title>
        <authorList>
            <person name="Dluhosova J."/>
            <person name="Istvanek J."/>
            <person name="Nedelnik J."/>
            <person name="Repkova J."/>
        </authorList>
    </citation>
    <scope>NUCLEOTIDE SEQUENCE [LARGE SCALE GENOMIC DNA]</scope>
    <source>
        <strain evidence="2">cv. 10/8</strain>
        <tissue evidence="1">Leaf</tissue>
    </source>
</reference>
<dbReference type="Proteomes" id="UP000265520">
    <property type="component" value="Unassembled WGS sequence"/>
</dbReference>
<dbReference type="EMBL" id="LXQA011239663">
    <property type="protein sequence ID" value="MCI90266.1"/>
    <property type="molecule type" value="Genomic_DNA"/>
</dbReference>
<keyword evidence="2" id="KW-1185">Reference proteome</keyword>
<proteinExistence type="predicted"/>
<evidence type="ECO:0000313" key="2">
    <source>
        <dbReference type="Proteomes" id="UP000265520"/>
    </source>
</evidence>
<name>A0A392VPI7_9FABA</name>
<accession>A0A392VPI7</accession>
<comment type="caution">
    <text evidence="1">The sequence shown here is derived from an EMBL/GenBank/DDBJ whole genome shotgun (WGS) entry which is preliminary data.</text>
</comment>